<dbReference type="AlphaFoldDB" id="A0A915I8L0"/>
<organism evidence="1 2">
    <name type="scientific">Romanomermis culicivorax</name>
    <name type="common">Nematode worm</name>
    <dbReference type="NCBI Taxonomy" id="13658"/>
    <lineage>
        <taxon>Eukaryota</taxon>
        <taxon>Metazoa</taxon>
        <taxon>Ecdysozoa</taxon>
        <taxon>Nematoda</taxon>
        <taxon>Enoplea</taxon>
        <taxon>Dorylaimia</taxon>
        <taxon>Mermithida</taxon>
        <taxon>Mermithoidea</taxon>
        <taxon>Mermithidae</taxon>
        <taxon>Romanomermis</taxon>
    </lineage>
</organism>
<name>A0A915I8L0_ROMCU</name>
<protein>
    <submittedName>
        <fullName evidence="2">Uncharacterized protein</fullName>
    </submittedName>
</protein>
<proteinExistence type="predicted"/>
<keyword evidence="1" id="KW-1185">Reference proteome</keyword>
<accession>A0A915I8L0</accession>
<dbReference type="WBParaSite" id="nRc.2.0.1.t10202-RA">
    <property type="protein sequence ID" value="nRc.2.0.1.t10202-RA"/>
    <property type="gene ID" value="nRc.2.0.1.g10202"/>
</dbReference>
<sequence>MFDRLMQTLIAIQFSADINELNDEPEERRPVVHLQNWHGSQCCGCSTHTWNNCCDYKLKNTL</sequence>
<reference evidence="2" key="1">
    <citation type="submission" date="2022-11" db="UniProtKB">
        <authorList>
            <consortium name="WormBaseParasite"/>
        </authorList>
    </citation>
    <scope>IDENTIFICATION</scope>
</reference>
<dbReference type="Proteomes" id="UP000887565">
    <property type="component" value="Unplaced"/>
</dbReference>
<evidence type="ECO:0000313" key="1">
    <source>
        <dbReference type="Proteomes" id="UP000887565"/>
    </source>
</evidence>
<evidence type="ECO:0000313" key="2">
    <source>
        <dbReference type="WBParaSite" id="nRc.2.0.1.t10202-RA"/>
    </source>
</evidence>